<dbReference type="Pfam" id="PF02515">
    <property type="entry name" value="CoA_transf_3"/>
    <property type="match status" value="1"/>
</dbReference>
<gene>
    <name evidence="2" type="ORF">BDD16_000265</name>
</gene>
<sequence length="406" mass="43283">MTPTALNGLKVLDLSRVLAGPWASQMLADLGADVVKVERPGSGDDTRSWGPPWLQDAEGRDTADAAYFFCTNRNKRSVAIDMATPEGQHLLQRLAAEADVVLENFKVGGLKQYGLDHETLCARHPRLVYCSITGFGQTGPYAPRAGYDFLIQGMGGLMSVTGRGDAEEGAGPQKVGVALTDVMTGLHAAIGILAALQHRDRTGQGQHIDLALLDVQVAALANQAGNYLISGKVPGRMGNAHPNIVPYQDFPTADGDVILAIGNDGQFARFCEVAGRTEWASDPRFATNAARVAHRATLIPLLRQTTVLRTTREWVAALESRAVPCGPINRLDEVFADPQVAARGLRVELPHPLAGTVPGVANPVRLSATPVVYRAAPPVLGQHTDEVLADWLRAGWPPGCERVPAG</sequence>
<dbReference type="Proteomes" id="UP000518288">
    <property type="component" value="Unassembled WGS sequence"/>
</dbReference>
<evidence type="ECO:0000313" key="2">
    <source>
        <dbReference type="EMBL" id="NYG31279.1"/>
    </source>
</evidence>
<protein>
    <submittedName>
        <fullName evidence="2">Crotonobetainyl-CoA:carnitine CoA-transferase CaiB-like acyl-CoA transferase</fullName>
    </submittedName>
</protein>
<dbReference type="InterPro" id="IPR023606">
    <property type="entry name" value="CoA-Trfase_III_dom_1_sf"/>
</dbReference>
<dbReference type="SUPFAM" id="SSF89796">
    <property type="entry name" value="CoA-transferase family III (CaiB/BaiF)"/>
    <property type="match status" value="1"/>
</dbReference>
<evidence type="ECO:0000256" key="1">
    <source>
        <dbReference type="ARBA" id="ARBA00022679"/>
    </source>
</evidence>
<dbReference type="Gene3D" id="3.40.50.10540">
    <property type="entry name" value="Crotonobetainyl-coa:carnitine coa-transferase, domain 1"/>
    <property type="match status" value="1"/>
</dbReference>
<keyword evidence="1 2" id="KW-0808">Transferase</keyword>
<dbReference type="Gene3D" id="3.30.1540.10">
    <property type="entry name" value="formyl-coa transferase, domain 3"/>
    <property type="match status" value="1"/>
</dbReference>
<dbReference type="EMBL" id="JACCFH010000001">
    <property type="protein sequence ID" value="NYG31279.1"/>
    <property type="molecule type" value="Genomic_DNA"/>
</dbReference>
<dbReference type="PANTHER" id="PTHR48207:SF3">
    <property type="entry name" value="SUCCINATE--HYDROXYMETHYLGLUTARATE COA-TRANSFERASE"/>
    <property type="match status" value="1"/>
</dbReference>
<dbReference type="AlphaFoldDB" id="A0A7Y9QV89"/>
<dbReference type="GO" id="GO:0008410">
    <property type="term" value="F:CoA-transferase activity"/>
    <property type="evidence" value="ECO:0007669"/>
    <property type="project" value="TreeGrafter"/>
</dbReference>
<reference evidence="2 3" key="1">
    <citation type="submission" date="2020-07" db="EMBL/GenBank/DDBJ databases">
        <title>Genomic Encyclopedia of Archaeal and Bacterial Type Strains, Phase II (KMG-II): from individual species to whole genera.</title>
        <authorList>
            <person name="Goeker M."/>
        </authorList>
    </citation>
    <scope>NUCLEOTIDE SEQUENCE [LARGE SCALE GENOMIC DNA]</scope>
    <source>
        <strain evidence="2 3">DSM 21226</strain>
    </source>
</reference>
<evidence type="ECO:0000313" key="3">
    <source>
        <dbReference type="Proteomes" id="UP000518288"/>
    </source>
</evidence>
<dbReference type="PANTHER" id="PTHR48207">
    <property type="entry name" value="SUCCINATE--HYDROXYMETHYLGLUTARATE COA-TRANSFERASE"/>
    <property type="match status" value="1"/>
</dbReference>
<dbReference type="InterPro" id="IPR003673">
    <property type="entry name" value="CoA-Trfase_fam_III"/>
</dbReference>
<proteinExistence type="predicted"/>
<dbReference type="InterPro" id="IPR050483">
    <property type="entry name" value="CoA-transferase_III_domain"/>
</dbReference>
<name>A0A7Y9QV89_9BURK</name>
<dbReference type="RefSeq" id="WP_179632285.1">
    <property type="nucleotide sequence ID" value="NZ_JACCFH010000001.1"/>
</dbReference>
<organism evidence="2 3">
    <name type="scientific">Sphaerotilus montanus</name>
    <dbReference type="NCBI Taxonomy" id="522889"/>
    <lineage>
        <taxon>Bacteria</taxon>
        <taxon>Pseudomonadati</taxon>
        <taxon>Pseudomonadota</taxon>
        <taxon>Betaproteobacteria</taxon>
        <taxon>Burkholderiales</taxon>
        <taxon>Sphaerotilaceae</taxon>
        <taxon>Sphaerotilus</taxon>
    </lineage>
</organism>
<keyword evidence="3" id="KW-1185">Reference proteome</keyword>
<accession>A0A7Y9QV89</accession>
<dbReference type="InterPro" id="IPR044855">
    <property type="entry name" value="CoA-Trfase_III_dom3_sf"/>
</dbReference>
<comment type="caution">
    <text evidence="2">The sequence shown here is derived from an EMBL/GenBank/DDBJ whole genome shotgun (WGS) entry which is preliminary data.</text>
</comment>